<proteinExistence type="predicted"/>
<evidence type="ECO:0000313" key="4">
    <source>
        <dbReference type="WBParaSite" id="ECPE_0001448501-mRNA-1"/>
    </source>
</evidence>
<accession>A0A183B5G0</accession>
<reference evidence="2 3" key="2">
    <citation type="submission" date="2018-11" db="EMBL/GenBank/DDBJ databases">
        <authorList>
            <consortium name="Pathogen Informatics"/>
        </authorList>
    </citation>
    <scope>NUCLEOTIDE SEQUENCE [LARGE SCALE GENOMIC DNA]</scope>
    <source>
        <strain evidence="2 3">Egypt</strain>
    </source>
</reference>
<name>A0A183B5G0_9TREM</name>
<dbReference type="Proteomes" id="UP000272942">
    <property type="component" value="Unassembled WGS sequence"/>
</dbReference>
<evidence type="ECO:0000313" key="3">
    <source>
        <dbReference type="Proteomes" id="UP000272942"/>
    </source>
</evidence>
<dbReference type="WBParaSite" id="ECPE_0001448501-mRNA-1">
    <property type="protein sequence ID" value="ECPE_0001448501-mRNA-1"/>
    <property type="gene ID" value="ECPE_0001448501"/>
</dbReference>
<evidence type="ECO:0000256" key="1">
    <source>
        <dbReference type="SAM" id="MobiDB-lite"/>
    </source>
</evidence>
<protein>
    <submittedName>
        <fullName evidence="2 4">Uncharacterized protein</fullName>
    </submittedName>
</protein>
<evidence type="ECO:0000313" key="2">
    <source>
        <dbReference type="EMBL" id="VDP91717.1"/>
    </source>
</evidence>
<dbReference type="EMBL" id="UZAN01057590">
    <property type="protein sequence ID" value="VDP91717.1"/>
    <property type="molecule type" value="Genomic_DNA"/>
</dbReference>
<dbReference type="AlphaFoldDB" id="A0A183B5G0"/>
<sequence>MSGAPCHTADQIGEVLYLFISLLNDASISIHSSVTLSELPPPPRLLLFSHIPEGLQVSNQVKRRLTFNAIPTGPDTAKPSTDTLLTPTPIAKSSVPWIRRARKACSFRRTDPCERAIPPTYHSNGCSTAQTSSPNKQIISG</sequence>
<keyword evidence="3" id="KW-1185">Reference proteome</keyword>
<organism evidence="4">
    <name type="scientific">Echinostoma caproni</name>
    <dbReference type="NCBI Taxonomy" id="27848"/>
    <lineage>
        <taxon>Eukaryota</taxon>
        <taxon>Metazoa</taxon>
        <taxon>Spiralia</taxon>
        <taxon>Lophotrochozoa</taxon>
        <taxon>Platyhelminthes</taxon>
        <taxon>Trematoda</taxon>
        <taxon>Digenea</taxon>
        <taxon>Plagiorchiida</taxon>
        <taxon>Echinostomata</taxon>
        <taxon>Echinostomatoidea</taxon>
        <taxon>Echinostomatidae</taxon>
        <taxon>Echinostoma</taxon>
    </lineage>
</organism>
<feature type="region of interest" description="Disordered" evidence="1">
    <location>
        <begin position="121"/>
        <end position="141"/>
    </location>
</feature>
<reference evidence="4" key="1">
    <citation type="submission" date="2016-06" db="UniProtKB">
        <authorList>
            <consortium name="WormBaseParasite"/>
        </authorList>
    </citation>
    <scope>IDENTIFICATION</scope>
</reference>
<gene>
    <name evidence="2" type="ORF">ECPE_LOCUS14445</name>
</gene>